<protein>
    <submittedName>
        <fullName evidence="1">Uncharacterized protein</fullName>
    </submittedName>
</protein>
<organism evidence="1 2">
    <name type="scientific">Lentinula raphanica</name>
    <dbReference type="NCBI Taxonomy" id="153919"/>
    <lineage>
        <taxon>Eukaryota</taxon>
        <taxon>Fungi</taxon>
        <taxon>Dikarya</taxon>
        <taxon>Basidiomycota</taxon>
        <taxon>Agaricomycotina</taxon>
        <taxon>Agaricomycetes</taxon>
        <taxon>Agaricomycetidae</taxon>
        <taxon>Agaricales</taxon>
        <taxon>Marasmiineae</taxon>
        <taxon>Omphalotaceae</taxon>
        <taxon>Lentinula</taxon>
    </lineage>
</organism>
<reference evidence="1" key="1">
    <citation type="submission" date="2022-08" db="EMBL/GenBank/DDBJ databases">
        <authorList>
            <consortium name="DOE Joint Genome Institute"/>
            <person name="Min B."/>
            <person name="Riley R."/>
            <person name="Sierra-Patev S."/>
            <person name="Naranjo-Ortiz M."/>
            <person name="Looney B."/>
            <person name="Konkel Z."/>
            <person name="Slot J.C."/>
            <person name="Sakamoto Y."/>
            <person name="Steenwyk J.L."/>
            <person name="Rokas A."/>
            <person name="Carro J."/>
            <person name="Camarero S."/>
            <person name="Ferreira P."/>
            <person name="Molpeceres G."/>
            <person name="Ruiz-Duenas F.J."/>
            <person name="Serrano A."/>
            <person name="Henrissat B."/>
            <person name="Drula E."/>
            <person name="Hughes K.W."/>
            <person name="Mata J.L."/>
            <person name="Ishikawa N.K."/>
            <person name="Vargas-Isla R."/>
            <person name="Ushijima S."/>
            <person name="Smith C.A."/>
            <person name="Ahrendt S."/>
            <person name="Andreopoulos W."/>
            <person name="He G."/>
            <person name="Labutti K."/>
            <person name="Lipzen A."/>
            <person name="Ng V."/>
            <person name="Sandor L."/>
            <person name="Barry K."/>
            <person name="Martinez A.T."/>
            <person name="Xiao Y."/>
            <person name="Gibbons J.G."/>
            <person name="Terashima K."/>
            <person name="Hibbett D.S."/>
            <person name="Grigoriev I.V."/>
        </authorList>
    </citation>
    <scope>NUCLEOTIDE SEQUENCE</scope>
    <source>
        <strain evidence="1">TFB9207</strain>
    </source>
</reference>
<evidence type="ECO:0000313" key="1">
    <source>
        <dbReference type="EMBL" id="KAJ3840101.1"/>
    </source>
</evidence>
<proteinExistence type="predicted"/>
<evidence type="ECO:0000313" key="2">
    <source>
        <dbReference type="Proteomes" id="UP001163846"/>
    </source>
</evidence>
<gene>
    <name evidence="1" type="ORF">F5878DRAFT_87225</name>
</gene>
<accession>A0AA38PC99</accession>
<dbReference type="EMBL" id="MU806094">
    <property type="protein sequence ID" value="KAJ3840101.1"/>
    <property type="molecule type" value="Genomic_DNA"/>
</dbReference>
<comment type="caution">
    <text evidence="1">The sequence shown here is derived from an EMBL/GenBank/DDBJ whole genome shotgun (WGS) entry which is preliminary data.</text>
</comment>
<keyword evidence="2" id="KW-1185">Reference proteome</keyword>
<name>A0AA38PC99_9AGAR</name>
<dbReference type="Proteomes" id="UP001163846">
    <property type="component" value="Unassembled WGS sequence"/>
</dbReference>
<dbReference type="AlphaFoldDB" id="A0AA38PC99"/>
<sequence>MSSHESSIRTPENPLRGLMLKGGILTRSFFCPKLAILTRFCSRDPGGPHFYPIFASGRVEVRKFFSRVWLYSGQMSHGEVALCCRMWALSTTVQFYPISTSCFVRNLVVFYPLLQQGSQKILVIFTRFLPLKDQASQLVFGGPPLSHPWTFSSRSLRIIIVVTCLGLPSYWLSLDLTRAFSRLPILRPQVLVHTASSFY</sequence>